<evidence type="ECO:0000256" key="1">
    <source>
        <dbReference type="ARBA" id="ARBA00023015"/>
    </source>
</evidence>
<reference evidence="6" key="2">
    <citation type="submission" date="2021-04" db="EMBL/GenBank/DDBJ databases">
        <authorList>
            <person name="Wen M.-L."/>
            <person name="Han X.-L."/>
            <person name="Xiong J."/>
        </authorList>
    </citation>
    <scope>NUCLEOTIDE SEQUENCE</scope>
    <source>
        <strain evidence="6">AGR0001</strain>
    </source>
</reference>
<dbReference type="EMBL" id="CP072931">
    <property type="protein sequence ID" value="QTZ92938.1"/>
    <property type="molecule type" value="Genomic_DNA"/>
</dbReference>
<dbReference type="AlphaFoldDB" id="A0A8B1NE59"/>
<dbReference type="Pfam" id="PF12833">
    <property type="entry name" value="HTH_18"/>
    <property type="match status" value="1"/>
</dbReference>
<evidence type="ECO:0000313" key="6">
    <source>
        <dbReference type="EMBL" id="QTZ92938.1"/>
    </source>
</evidence>
<dbReference type="PROSITE" id="PS00041">
    <property type="entry name" value="HTH_ARAC_FAMILY_1"/>
    <property type="match status" value="1"/>
</dbReference>
<dbReference type="OrthoDB" id="2559672at2"/>
<proteinExistence type="predicted"/>
<reference evidence="6" key="1">
    <citation type="journal article" date="2012" name="J. Bacteriol.">
        <title>Genome Sequence of Streptomyces auratus Strain AGR0001, a Phoslactomycin-Producing Actinomycete.</title>
        <authorList>
            <person name="Han X."/>
            <person name="Li M."/>
            <person name="Ding Z."/>
            <person name="Zhao J."/>
            <person name="Ji K."/>
            <person name="Wen M."/>
            <person name="Lu T."/>
        </authorList>
    </citation>
    <scope>NUCLEOTIDE SEQUENCE</scope>
    <source>
        <strain evidence="6">AGR0001</strain>
    </source>
</reference>
<dbReference type="PANTHER" id="PTHR46796">
    <property type="entry name" value="HTH-TYPE TRANSCRIPTIONAL ACTIVATOR RHAS-RELATED"/>
    <property type="match status" value="1"/>
</dbReference>
<dbReference type="Proteomes" id="UP000009036">
    <property type="component" value="Chromosome"/>
</dbReference>
<dbReference type="GO" id="GO:0003700">
    <property type="term" value="F:DNA-binding transcription factor activity"/>
    <property type="evidence" value="ECO:0007669"/>
    <property type="project" value="InterPro"/>
</dbReference>
<dbReference type="PANTHER" id="PTHR46796:SF15">
    <property type="entry name" value="BLL1074 PROTEIN"/>
    <property type="match status" value="1"/>
</dbReference>
<dbReference type="InterPro" id="IPR018060">
    <property type="entry name" value="HTH_AraC"/>
</dbReference>
<dbReference type="Gene3D" id="1.10.10.60">
    <property type="entry name" value="Homeodomain-like"/>
    <property type="match status" value="1"/>
</dbReference>
<gene>
    <name evidence="6" type="ORF">SU9_016840</name>
</gene>
<keyword evidence="1" id="KW-0805">Transcription regulation</keyword>
<feature type="domain" description="HTH araC/xylS-type" evidence="5">
    <location>
        <begin position="205"/>
        <end position="292"/>
    </location>
</feature>
<accession>A0A8B1NE59</accession>
<dbReference type="SUPFAM" id="SSF46689">
    <property type="entry name" value="Homeodomain-like"/>
    <property type="match status" value="1"/>
</dbReference>
<keyword evidence="7" id="KW-1185">Reference proteome</keyword>
<evidence type="ECO:0000259" key="5">
    <source>
        <dbReference type="PROSITE" id="PS01124"/>
    </source>
</evidence>
<organism evidence="6 7">
    <name type="scientific">Streptomyces auratus AGR0001</name>
    <dbReference type="NCBI Taxonomy" id="1160718"/>
    <lineage>
        <taxon>Bacteria</taxon>
        <taxon>Bacillati</taxon>
        <taxon>Actinomycetota</taxon>
        <taxon>Actinomycetes</taxon>
        <taxon>Kitasatosporales</taxon>
        <taxon>Streptomycetaceae</taxon>
        <taxon>Streptomyces</taxon>
    </lineage>
</organism>
<dbReference type="GO" id="GO:0043565">
    <property type="term" value="F:sequence-specific DNA binding"/>
    <property type="evidence" value="ECO:0007669"/>
    <property type="project" value="InterPro"/>
</dbReference>
<name>A0A8B1NE59_9ACTN</name>
<keyword evidence="3" id="KW-0804">Transcription</keyword>
<evidence type="ECO:0000256" key="3">
    <source>
        <dbReference type="ARBA" id="ARBA00023163"/>
    </source>
</evidence>
<dbReference type="PROSITE" id="PS01124">
    <property type="entry name" value="HTH_ARAC_FAMILY_2"/>
    <property type="match status" value="1"/>
</dbReference>
<dbReference type="InterPro" id="IPR009057">
    <property type="entry name" value="Homeodomain-like_sf"/>
</dbReference>
<sequence>MRSRAVRGGVSRETPPRTRPGPVDERALAVPAPPLRPYVSGYAGYRQAGLPPGRHRGLPSPRLTLIFTLDEPLTLAGHPDPAQAPGTYGALLGGLHTRPALITHEGRQSGIQLGLHPLGARALLGLPAGELADIDLPAEAVLGRQGVEVGERLRAARSWPERFALLDAYLLGRLSPEAGGSGPGPAPEVVRAWRLLARSGGAAPVATLATEVGWSTRHLTARFRQETGLPPKAAARVLRFDRARRLLGAAADRGTPPLLADLAIRCGYFDQAHLAREFRALAGCPPSQWLAEEFRNVQAPGETFEEG</sequence>
<evidence type="ECO:0000313" key="7">
    <source>
        <dbReference type="Proteomes" id="UP000009036"/>
    </source>
</evidence>
<dbReference type="Pfam" id="PF20240">
    <property type="entry name" value="DUF6597"/>
    <property type="match status" value="1"/>
</dbReference>
<evidence type="ECO:0000256" key="4">
    <source>
        <dbReference type="SAM" id="MobiDB-lite"/>
    </source>
</evidence>
<dbReference type="InterPro" id="IPR018062">
    <property type="entry name" value="HTH_AraC-typ_CS"/>
</dbReference>
<evidence type="ECO:0000256" key="2">
    <source>
        <dbReference type="ARBA" id="ARBA00023125"/>
    </source>
</evidence>
<dbReference type="KEGG" id="sauh:SU9_016840"/>
<dbReference type="SMART" id="SM00342">
    <property type="entry name" value="HTH_ARAC"/>
    <property type="match status" value="1"/>
</dbReference>
<feature type="region of interest" description="Disordered" evidence="4">
    <location>
        <begin position="1"/>
        <end position="28"/>
    </location>
</feature>
<dbReference type="InterPro" id="IPR046532">
    <property type="entry name" value="DUF6597"/>
</dbReference>
<keyword evidence="2" id="KW-0238">DNA-binding</keyword>
<dbReference type="InterPro" id="IPR050204">
    <property type="entry name" value="AraC_XylS_family_regulators"/>
</dbReference>
<protein>
    <submittedName>
        <fullName evidence="6">AraC family transcriptional regulator</fullName>
    </submittedName>
</protein>